<comment type="caution">
    <text evidence="4">The sequence shown here is derived from an EMBL/GenBank/DDBJ whole genome shotgun (WGS) entry which is preliminary data.</text>
</comment>
<evidence type="ECO:0000256" key="2">
    <source>
        <dbReference type="RuleBase" id="RU366045"/>
    </source>
</evidence>
<dbReference type="GO" id="GO:0001760">
    <property type="term" value="F:aminocarboxymuconate-semialdehyde decarboxylase activity"/>
    <property type="evidence" value="ECO:0007669"/>
    <property type="project" value="UniProtKB-UniRule"/>
</dbReference>
<dbReference type="Proteomes" id="UP001174909">
    <property type="component" value="Unassembled WGS sequence"/>
</dbReference>
<gene>
    <name evidence="4" type="ORF">GBAR_LOCUS7924</name>
</gene>
<evidence type="ECO:0000259" key="3">
    <source>
        <dbReference type="Pfam" id="PF04909"/>
    </source>
</evidence>
<name>A0AA35WCM2_GEOBA</name>
<comment type="pathway">
    <text evidence="2">Secondary metabolite metabolism; quinolate metabolism.</text>
</comment>
<protein>
    <recommendedName>
        <fullName evidence="2">2-amino-3-carboxymuconate-6-semialdehyde decarboxylase</fullName>
        <ecNumber evidence="2">4.1.1.45</ecNumber>
    </recommendedName>
    <alternativeName>
        <fullName evidence="2">Picolinate carboxylase</fullName>
    </alternativeName>
</protein>
<keyword evidence="2" id="KW-0210">Decarboxylase</keyword>
<dbReference type="AlphaFoldDB" id="A0AA35WCM2"/>
<comment type="similarity">
    <text evidence="2">Belongs to the metallo-dependent hydrolases superfamily.</text>
</comment>
<dbReference type="PANTHER" id="PTHR21240:SF28">
    <property type="entry name" value="ISO-OROTATE DECARBOXYLASE (EUROFUNG)"/>
    <property type="match status" value="1"/>
</dbReference>
<dbReference type="Pfam" id="PF04909">
    <property type="entry name" value="Amidohydro_2"/>
    <property type="match status" value="1"/>
</dbReference>
<dbReference type="PANTHER" id="PTHR21240">
    <property type="entry name" value="2-AMINO-3-CARBOXYLMUCONATE-6-SEMIALDEHYDE DECARBOXYLASE"/>
    <property type="match status" value="1"/>
</dbReference>
<keyword evidence="1 2" id="KW-0456">Lyase</keyword>
<accession>A0AA35WCM2</accession>
<comment type="function">
    <text evidence="2">Converts alpha-amino-beta-carboxymuconate-epsilon-semialdehyde (ACMS) to alpha-aminomuconate semialdehyde (AMS).</text>
</comment>
<dbReference type="EC" id="4.1.1.45" evidence="2"/>
<proteinExistence type="inferred from homology"/>
<dbReference type="GO" id="GO:1904985">
    <property type="term" value="P:negative regulation of quinolinate biosynthetic process"/>
    <property type="evidence" value="ECO:0007669"/>
    <property type="project" value="UniProtKB-UniRule"/>
</dbReference>
<comment type="subunit">
    <text evidence="2">Monomer.</text>
</comment>
<dbReference type="InterPro" id="IPR032466">
    <property type="entry name" value="Metal_Hydrolase"/>
</dbReference>
<dbReference type="InterPro" id="IPR032465">
    <property type="entry name" value="ACMSD"/>
</dbReference>
<feature type="domain" description="Amidohydrolase-related" evidence="3">
    <location>
        <begin position="70"/>
        <end position="256"/>
    </location>
</feature>
<keyword evidence="5" id="KW-1185">Reference proteome</keyword>
<dbReference type="Gene3D" id="3.20.20.140">
    <property type="entry name" value="Metal-dependent hydrolases"/>
    <property type="match status" value="1"/>
</dbReference>
<dbReference type="GO" id="GO:0016787">
    <property type="term" value="F:hydrolase activity"/>
    <property type="evidence" value="ECO:0007669"/>
    <property type="project" value="InterPro"/>
</dbReference>
<organism evidence="4 5">
    <name type="scientific">Geodia barretti</name>
    <name type="common">Barrett's horny sponge</name>
    <dbReference type="NCBI Taxonomy" id="519541"/>
    <lineage>
        <taxon>Eukaryota</taxon>
        <taxon>Metazoa</taxon>
        <taxon>Porifera</taxon>
        <taxon>Demospongiae</taxon>
        <taxon>Heteroscleromorpha</taxon>
        <taxon>Tetractinellida</taxon>
        <taxon>Astrophorina</taxon>
        <taxon>Geodiidae</taxon>
        <taxon>Geodia</taxon>
    </lineage>
</organism>
<dbReference type="EMBL" id="CASHTH010001177">
    <property type="protein sequence ID" value="CAI8012356.1"/>
    <property type="molecule type" value="Genomic_DNA"/>
</dbReference>
<dbReference type="InterPro" id="IPR006680">
    <property type="entry name" value="Amidohydro-rel"/>
</dbReference>
<evidence type="ECO:0000313" key="5">
    <source>
        <dbReference type="Proteomes" id="UP001174909"/>
    </source>
</evidence>
<reference evidence="4" key="1">
    <citation type="submission" date="2023-03" db="EMBL/GenBank/DDBJ databases">
        <authorList>
            <person name="Steffen K."/>
            <person name="Cardenas P."/>
        </authorList>
    </citation>
    <scope>NUCLEOTIDE SEQUENCE</scope>
</reference>
<dbReference type="SUPFAM" id="SSF51556">
    <property type="entry name" value="Metallo-dependent hydrolases"/>
    <property type="match status" value="1"/>
</dbReference>
<evidence type="ECO:0000256" key="1">
    <source>
        <dbReference type="ARBA" id="ARBA00023239"/>
    </source>
</evidence>
<dbReference type="GO" id="GO:0005829">
    <property type="term" value="C:cytosol"/>
    <property type="evidence" value="ECO:0007669"/>
    <property type="project" value="UniProtKB-UniRule"/>
</dbReference>
<sequence length="333" mass="37205">MAAAQSPDMEGGDLQYISRLIRLARHFVPAAVFDPTRSGYRSGTLCLLAFDKFYEKNGSPDRNKTTMYIPNEYAVQIAVEFPDLFVPFGSVNPYRHDAIQELEKCAQLGVTIIKWLPNSMGIDPSDEQCVPFYMKMNELGMALLVHIGEEHAVNAAYINNRLGNPLLLRRALDCGVKVIGAHCATEGMSADLDNGGVTVSCFSLFLRLMREDKYKGLLFGDISATCGFKRLPYLKQLLQATDIHDRLVYGSDYPVPAINLVVHTSKLLRQGFITQEEASVLNELYNYNPLLFDFACKRLVRGPSGEKFPPQVFKAHPLLPPFRHESKLLGSPV</sequence>
<dbReference type="GO" id="GO:0019748">
    <property type="term" value="P:secondary metabolic process"/>
    <property type="evidence" value="ECO:0007669"/>
    <property type="project" value="TreeGrafter"/>
</dbReference>
<evidence type="ECO:0000313" key="4">
    <source>
        <dbReference type="EMBL" id="CAI8012356.1"/>
    </source>
</evidence>
<comment type="catalytic activity">
    <reaction evidence="2">
        <text>2-amino-3-carboxymuconate 6-semialdehyde + H(+) = 2-aminomuconate 6-semialdehyde + CO2</text>
        <dbReference type="Rhea" id="RHEA:16557"/>
        <dbReference type="ChEBI" id="CHEBI:15378"/>
        <dbReference type="ChEBI" id="CHEBI:16526"/>
        <dbReference type="ChEBI" id="CHEBI:77634"/>
        <dbReference type="ChEBI" id="CHEBI:77803"/>
        <dbReference type="EC" id="4.1.1.45"/>
    </reaction>
</comment>